<gene>
    <name evidence="12" type="ORF">HGA05_00930</name>
</gene>
<comment type="caution">
    <text evidence="12">The sequence shown here is derived from an EMBL/GenBank/DDBJ whole genome shotgun (WGS) entry which is preliminary data.</text>
</comment>
<dbReference type="GO" id="GO:0005813">
    <property type="term" value="C:centrosome"/>
    <property type="evidence" value="ECO:0007669"/>
    <property type="project" value="UniProtKB-SubCell"/>
</dbReference>
<reference evidence="12 13" key="1">
    <citation type="submission" date="2020-04" db="EMBL/GenBank/DDBJ databases">
        <title>MicrobeNet Type strains.</title>
        <authorList>
            <person name="Nicholson A.C."/>
        </authorList>
    </citation>
    <scope>NUCLEOTIDE SEQUENCE [LARGE SCALE GENOMIC DNA]</scope>
    <source>
        <strain evidence="12 13">ATCC BAA-14</strain>
    </source>
</reference>
<dbReference type="AlphaFoldDB" id="A0A846WEW9"/>
<comment type="subcellular location">
    <subcellularLocation>
        <location evidence="1">Cytoplasm</location>
        <location evidence="1">Cytoskeleton</location>
        <location evidence="1">Microtubule organizing center</location>
        <location evidence="1">Centrosome</location>
    </subcellularLocation>
    <subcellularLocation>
        <location evidence="2">Cytoplasm</location>
        <location evidence="2">Cytoskeleton</location>
        <location evidence="2">Spindle pole</location>
    </subcellularLocation>
</comment>
<organism evidence="12 13">
    <name type="scientific">Gordonia polyisoprenivorans</name>
    <dbReference type="NCBI Taxonomy" id="84595"/>
    <lineage>
        <taxon>Bacteria</taxon>
        <taxon>Bacillati</taxon>
        <taxon>Actinomycetota</taxon>
        <taxon>Actinomycetes</taxon>
        <taxon>Mycobacteriales</taxon>
        <taxon>Gordoniaceae</taxon>
        <taxon>Gordonia</taxon>
    </lineage>
</organism>
<dbReference type="GO" id="GO:0004674">
    <property type="term" value="F:protein serine/threonine kinase activity"/>
    <property type="evidence" value="ECO:0007669"/>
    <property type="project" value="UniProtKB-KW"/>
</dbReference>
<evidence type="ECO:0000256" key="10">
    <source>
        <dbReference type="ARBA" id="ARBA00023212"/>
    </source>
</evidence>
<dbReference type="Gene3D" id="3.30.200.20">
    <property type="entry name" value="Phosphorylase Kinase, domain 1"/>
    <property type="match status" value="1"/>
</dbReference>
<evidence type="ECO:0000256" key="1">
    <source>
        <dbReference type="ARBA" id="ARBA00004300"/>
    </source>
</evidence>
<dbReference type="SMART" id="SM00220">
    <property type="entry name" value="S_TKc"/>
    <property type="match status" value="1"/>
</dbReference>
<keyword evidence="9" id="KW-0067">ATP-binding</keyword>
<protein>
    <recommendedName>
        <fullName evidence="4">non-specific serine/threonine protein kinase</fullName>
        <ecNumber evidence="4">2.7.11.1</ecNumber>
    </recommendedName>
</protein>
<evidence type="ECO:0000256" key="8">
    <source>
        <dbReference type="ARBA" id="ARBA00022777"/>
    </source>
</evidence>
<dbReference type="EMBL" id="JAAXPC010000001">
    <property type="protein sequence ID" value="NKY00144.1"/>
    <property type="molecule type" value="Genomic_DNA"/>
</dbReference>
<dbReference type="SUPFAM" id="SSF56112">
    <property type="entry name" value="Protein kinase-like (PK-like)"/>
    <property type="match status" value="1"/>
</dbReference>
<dbReference type="Gene3D" id="1.10.510.10">
    <property type="entry name" value="Transferase(Phosphotransferase) domain 1"/>
    <property type="match status" value="1"/>
</dbReference>
<sequence>MTTPSVGDDIAGYRIVQRLRPSAAGDRYLADHPRLPRRDVLTVPHPGSDEDADARARFTRAVDIASSLLHPHIVPVHDRGDSGCGSDGDGMPWVSTAYVDGGDVGTLLAESGTTLSADTVTKIVTAVADALDHAHAHGLAHTDIRAGEILLDAHHRPYLTGFVLADPAELADDQTQLARTAIDMLGSAVDSQIERVTSRACAADPARRYPSCRDFAAALRAALCGAEDGVASSPTFVTATAPPTVVPAPPTVVAAPPTMVAAAPTMVAAAPTMVAVPPVAPMPYTAAPPMPVTGGPIRWSGYPGTVEQLRGVACGAYFAVTTSQDPVDHLTMAESDRSIRKIVRRAWAITDTASAIDTTELLALGLVTADYDAVLAGLTRMQPGVPRSAMRFDPGAADAITAASGVDAARARTVVQTVALSHNLPQQVPVSTAAWELGQAVELVRMCHRAGLVEEIWAWAAIVDLGRRAQQRYADWMAFALGFEWGRALASAEDARDPAAAADESCARTRPVLSMLLTDPSSPWTRIPLQQ</sequence>
<dbReference type="PANTHER" id="PTHR43289">
    <property type="entry name" value="MITOGEN-ACTIVATED PROTEIN KINASE KINASE KINASE 20-RELATED"/>
    <property type="match status" value="1"/>
</dbReference>
<evidence type="ECO:0000313" key="13">
    <source>
        <dbReference type="Proteomes" id="UP000563898"/>
    </source>
</evidence>
<keyword evidence="5" id="KW-0723">Serine/threonine-protein kinase</keyword>
<dbReference type="InterPro" id="IPR011009">
    <property type="entry name" value="Kinase-like_dom_sf"/>
</dbReference>
<proteinExistence type="inferred from homology"/>
<comment type="similarity">
    <text evidence="3">Belongs to the protein kinase superfamily. NEK Ser/Thr protein kinase family. NIMA subfamily.</text>
</comment>
<dbReference type="GO" id="GO:0005524">
    <property type="term" value="F:ATP binding"/>
    <property type="evidence" value="ECO:0007669"/>
    <property type="project" value="UniProtKB-KW"/>
</dbReference>
<evidence type="ECO:0000256" key="3">
    <source>
        <dbReference type="ARBA" id="ARBA00010886"/>
    </source>
</evidence>
<evidence type="ECO:0000256" key="9">
    <source>
        <dbReference type="ARBA" id="ARBA00022840"/>
    </source>
</evidence>
<evidence type="ECO:0000259" key="11">
    <source>
        <dbReference type="PROSITE" id="PS50011"/>
    </source>
</evidence>
<keyword evidence="8" id="KW-0418">Kinase</keyword>
<dbReference type="InterPro" id="IPR009677">
    <property type="entry name" value="DUF1266"/>
</dbReference>
<evidence type="ECO:0000256" key="4">
    <source>
        <dbReference type="ARBA" id="ARBA00012513"/>
    </source>
</evidence>
<evidence type="ECO:0000256" key="2">
    <source>
        <dbReference type="ARBA" id="ARBA00004647"/>
    </source>
</evidence>
<keyword evidence="10" id="KW-0206">Cytoskeleton</keyword>
<feature type="domain" description="Protein kinase" evidence="11">
    <location>
        <begin position="13"/>
        <end position="425"/>
    </location>
</feature>
<keyword evidence="6" id="KW-0808">Transferase</keyword>
<dbReference type="PROSITE" id="PS50011">
    <property type="entry name" value="PROTEIN_KINASE_DOM"/>
    <property type="match status" value="1"/>
</dbReference>
<evidence type="ECO:0000313" key="12">
    <source>
        <dbReference type="EMBL" id="NKY00144.1"/>
    </source>
</evidence>
<dbReference type="Pfam" id="PF06889">
    <property type="entry name" value="DUF1266"/>
    <property type="match status" value="1"/>
</dbReference>
<evidence type="ECO:0000256" key="7">
    <source>
        <dbReference type="ARBA" id="ARBA00022741"/>
    </source>
</evidence>
<evidence type="ECO:0000256" key="5">
    <source>
        <dbReference type="ARBA" id="ARBA00022527"/>
    </source>
</evidence>
<keyword evidence="10" id="KW-0963">Cytoplasm</keyword>
<accession>A0A846WEW9</accession>
<keyword evidence="7" id="KW-0547">Nucleotide-binding</keyword>
<dbReference type="EC" id="2.7.11.1" evidence="4"/>
<dbReference type="RefSeq" id="WP_081482560.1">
    <property type="nucleotide sequence ID" value="NZ_CP116236.1"/>
</dbReference>
<dbReference type="GO" id="GO:0000922">
    <property type="term" value="C:spindle pole"/>
    <property type="evidence" value="ECO:0007669"/>
    <property type="project" value="UniProtKB-SubCell"/>
</dbReference>
<dbReference type="InterPro" id="IPR001245">
    <property type="entry name" value="Ser-Thr/Tyr_kinase_cat_dom"/>
</dbReference>
<dbReference type="Pfam" id="PF07714">
    <property type="entry name" value="PK_Tyr_Ser-Thr"/>
    <property type="match status" value="1"/>
</dbReference>
<dbReference type="Proteomes" id="UP000563898">
    <property type="component" value="Unassembled WGS sequence"/>
</dbReference>
<dbReference type="InterPro" id="IPR000719">
    <property type="entry name" value="Prot_kinase_dom"/>
</dbReference>
<evidence type="ECO:0000256" key="6">
    <source>
        <dbReference type="ARBA" id="ARBA00022679"/>
    </source>
</evidence>
<dbReference type="PANTHER" id="PTHR43289:SF6">
    <property type="entry name" value="SERINE_THREONINE-PROTEIN KINASE NEKL-3"/>
    <property type="match status" value="1"/>
</dbReference>
<name>A0A846WEW9_9ACTN</name>